<accession>A0ABS4G341</accession>
<evidence type="ECO:0008006" key="3">
    <source>
        <dbReference type="Google" id="ProtNLM"/>
    </source>
</evidence>
<keyword evidence="2" id="KW-1185">Reference proteome</keyword>
<dbReference type="Proteomes" id="UP001519271">
    <property type="component" value="Unassembled WGS sequence"/>
</dbReference>
<evidence type="ECO:0000313" key="2">
    <source>
        <dbReference type="Proteomes" id="UP001519271"/>
    </source>
</evidence>
<evidence type="ECO:0000313" key="1">
    <source>
        <dbReference type="EMBL" id="MBP1918967.1"/>
    </source>
</evidence>
<sequence length="144" mass="15201">MMTLRVAIIDGQGGGIGKSIIERIKKLHPDKFEIIALGTNSMATAGMKRSGADVGATGENAVLVNAPKVDAIMGPMAIVIPNSIMGEITPAMALAIGNSPALKILIPLNRCNVEIPGTRNLNINELLDFSVDELLRHYDATKAL</sequence>
<reference evidence="1 2" key="1">
    <citation type="submission" date="2021-03" db="EMBL/GenBank/DDBJ databases">
        <title>Genomic Encyclopedia of Type Strains, Phase IV (KMG-IV): sequencing the most valuable type-strain genomes for metagenomic binning, comparative biology and taxonomic classification.</title>
        <authorList>
            <person name="Goeker M."/>
        </authorList>
    </citation>
    <scope>NUCLEOTIDE SEQUENCE [LARGE SCALE GENOMIC DNA]</scope>
    <source>
        <strain evidence="1 2">DSM 6139</strain>
    </source>
</reference>
<dbReference type="Pfam" id="PF12953">
    <property type="entry name" value="DUF3842"/>
    <property type="match status" value="1"/>
</dbReference>
<dbReference type="EMBL" id="JAGGKC010000010">
    <property type="protein sequence ID" value="MBP1918967.1"/>
    <property type="molecule type" value="Genomic_DNA"/>
</dbReference>
<dbReference type="InterPro" id="IPR002347">
    <property type="entry name" value="SDR_fam"/>
</dbReference>
<dbReference type="PRINTS" id="PR00081">
    <property type="entry name" value="GDHRDH"/>
</dbReference>
<gene>
    <name evidence="1" type="ORF">J2Z34_001452</name>
</gene>
<dbReference type="InterPro" id="IPR024208">
    <property type="entry name" value="DUF3842"/>
</dbReference>
<protein>
    <recommendedName>
        <fullName evidence="3">DUF3842 family protein</fullName>
    </recommendedName>
</protein>
<proteinExistence type="predicted"/>
<organism evidence="1 2">
    <name type="scientific">Youngiibacter multivorans</name>
    <dbReference type="NCBI Taxonomy" id="937251"/>
    <lineage>
        <taxon>Bacteria</taxon>
        <taxon>Bacillati</taxon>
        <taxon>Bacillota</taxon>
        <taxon>Clostridia</taxon>
        <taxon>Eubacteriales</taxon>
        <taxon>Clostridiaceae</taxon>
        <taxon>Youngiibacter</taxon>
    </lineage>
</organism>
<name>A0ABS4G341_9CLOT</name>
<comment type="caution">
    <text evidence="1">The sequence shown here is derived from an EMBL/GenBank/DDBJ whole genome shotgun (WGS) entry which is preliminary data.</text>
</comment>